<protein>
    <submittedName>
        <fullName evidence="1">Uncharacterized protein</fullName>
    </submittedName>
</protein>
<dbReference type="SUPFAM" id="SSF51735">
    <property type="entry name" value="NAD(P)-binding Rossmann-fold domains"/>
    <property type="match status" value="1"/>
</dbReference>
<keyword evidence="2" id="KW-1185">Reference proteome</keyword>
<dbReference type="InterPro" id="IPR002347">
    <property type="entry name" value="SDR_fam"/>
</dbReference>
<dbReference type="PRINTS" id="PR00081">
    <property type="entry name" value="GDHRDH"/>
</dbReference>
<dbReference type="PANTHER" id="PTHR43313:SF1">
    <property type="entry name" value="3BETA-HYDROXYSTEROID DEHYDROGENASE DHS-16"/>
    <property type="match status" value="1"/>
</dbReference>
<proteinExistence type="predicted"/>
<evidence type="ECO:0000313" key="2">
    <source>
        <dbReference type="Proteomes" id="UP001217089"/>
    </source>
</evidence>
<evidence type="ECO:0000313" key="1">
    <source>
        <dbReference type="EMBL" id="KAJ8319771.1"/>
    </source>
</evidence>
<dbReference type="EMBL" id="JARBDR010000141">
    <property type="protein sequence ID" value="KAJ8319771.1"/>
    <property type="molecule type" value="Genomic_DNA"/>
</dbReference>
<dbReference type="Proteomes" id="UP001217089">
    <property type="component" value="Unassembled WGS sequence"/>
</dbReference>
<sequence length="207" mass="23636">MLPIGPCAVLSKNDYLESLDVNFFSVVEINRQFMPLLLKSNGRIVNMSSMVGKIAAVFAPYAVSKCAVESYSDCLRRELYHQGVTVHVIEPGGFATNLTKSTTKAYVQQEYNRIMNNLPENTRDYYGTEYSEKVGGKLERYKYSKDLYKVVDAYVHALTAKYPKIRYMVGTDANTIFRFLYMCPDWISDYIIAKKGVESIRPRGLQK</sequence>
<reference evidence="1 2" key="1">
    <citation type="submission" date="2022-12" db="EMBL/GenBank/DDBJ databases">
        <title>Chromosome-level genome of Tegillarca granosa.</title>
        <authorList>
            <person name="Kim J."/>
        </authorList>
    </citation>
    <scope>NUCLEOTIDE SEQUENCE [LARGE SCALE GENOMIC DNA]</scope>
    <source>
        <strain evidence="1">Teg-2019</strain>
        <tissue evidence="1">Adductor muscle</tissue>
    </source>
</reference>
<organism evidence="1 2">
    <name type="scientific">Tegillarca granosa</name>
    <name type="common">Malaysian cockle</name>
    <name type="synonym">Anadara granosa</name>
    <dbReference type="NCBI Taxonomy" id="220873"/>
    <lineage>
        <taxon>Eukaryota</taxon>
        <taxon>Metazoa</taxon>
        <taxon>Spiralia</taxon>
        <taxon>Lophotrochozoa</taxon>
        <taxon>Mollusca</taxon>
        <taxon>Bivalvia</taxon>
        <taxon>Autobranchia</taxon>
        <taxon>Pteriomorphia</taxon>
        <taxon>Arcoida</taxon>
        <taxon>Arcoidea</taxon>
        <taxon>Arcidae</taxon>
        <taxon>Tegillarca</taxon>
    </lineage>
</organism>
<comment type="caution">
    <text evidence="1">The sequence shown here is derived from an EMBL/GenBank/DDBJ whole genome shotgun (WGS) entry which is preliminary data.</text>
</comment>
<dbReference type="Pfam" id="PF00106">
    <property type="entry name" value="adh_short"/>
    <property type="match status" value="1"/>
</dbReference>
<dbReference type="PANTHER" id="PTHR43313">
    <property type="entry name" value="SHORT-CHAIN DEHYDROGENASE/REDUCTASE FAMILY 9C"/>
    <property type="match status" value="1"/>
</dbReference>
<accession>A0ABQ9FSQ2</accession>
<dbReference type="InterPro" id="IPR036291">
    <property type="entry name" value="NAD(P)-bd_dom_sf"/>
</dbReference>
<dbReference type="Gene3D" id="3.40.50.720">
    <property type="entry name" value="NAD(P)-binding Rossmann-like Domain"/>
    <property type="match status" value="1"/>
</dbReference>
<name>A0ABQ9FSQ2_TEGGR</name>
<gene>
    <name evidence="1" type="ORF">KUTeg_001358</name>
</gene>